<organism evidence="1 2">
    <name type="scientific">Roseococcus pinisoli</name>
    <dbReference type="NCBI Taxonomy" id="2835040"/>
    <lineage>
        <taxon>Bacteria</taxon>
        <taxon>Pseudomonadati</taxon>
        <taxon>Pseudomonadota</taxon>
        <taxon>Alphaproteobacteria</taxon>
        <taxon>Acetobacterales</taxon>
        <taxon>Roseomonadaceae</taxon>
        <taxon>Roseococcus</taxon>
    </lineage>
</organism>
<evidence type="ECO:0000313" key="1">
    <source>
        <dbReference type="EMBL" id="MBS7813742.1"/>
    </source>
</evidence>
<dbReference type="NCBIfam" id="TIGR00847">
    <property type="entry name" value="ccoS"/>
    <property type="match status" value="1"/>
</dbReference>
<accession>A0ABS5QKT1</accession>
<proteinExistence type="predicted"/>
<gene>
    <name evidence="1" type="primary">ccoS</name>
    <name evidence="1" type="ORF">KHU32_22570</name>
</gene>
<dbReference type="Proteomes" id="UP000766336">
    <property type="component" value="Unassembled WGS sequence"/>
</dbReference>
<evidence type="ECO:0000313" key="2">
    <source>
        <dbReference type="Proteomes" id="UP000766336"/>
    </source>
</evidence>
<dbReference type="PANTHER" id="PTHR41532:SF1">
    <property type="entry name" value="FIXS PROTEIN"/>
    <property type="match status" value="1"/>
</dbReference>
<dbReference type="Pfam" id="PF03597">
    <property type="entry name" value="FixS"/>
    <property type="match status" value="1"/>
</dbReference>
<sequence>MNALALLVPLALGLGLLALLFFAWTLRDGQYEDPDGAAARILFDDNQETPPCPTSDSR</sequence>
<comment type="caution">
    <text evidence="1">The sequence shown here is derived from an EMBL/GenBank/DDBJ whole genome shotgun (WGS) entry which is preliminary data.</text>
</comment>
<dbReference type="EMBL" id="JAHCDA010000006">
    <property type="protein sequence ID" value="MBS7813742.1"/>
    <property type="molecule type" value="Genomic_DNA"/>
</dbReference>
<keyword evidence="2" id="KW-1185">Reference proteome</keyword>
<reference evidence="1 2" key="1">
    <citation type="submission" date="2021-05" db="EMBL/GenBank/DDBJ databases">
        <title>Roseococcus sp. XZZS9, whole genome shotgun sequencing project.</title>
        <authorList>
            <person name="Zhao G."/>
            <person name="Shen L."/>
        </authorList>
    </citation>
    <scope>NUCLEOTIDE SEQUENCE [LARGE SCALE GENOMIC DNA]</scope>
    <source>
        <strain evidence="1 2">XZZS9</strain>
    </source>
</reference>
<dbReference type="InterPro" id="IPR004714">
    <property type="entry name" value="Cyt_oxidase_maturation_cbb3"/>
</dbReference>
<dbReference type="PANTHER" id="PTHR41532">
    <property type="entry name" value="FIXS PROTEIN"/>
    <property type="match status" value="1"/>
</dbReference>
<dbReference type="RefSeq" id="WP_213672445.1">
    <property type="nucleotide sequence ID" value="NZ_JAHCDA010000006.1"/>
</dbReference>
<name>A0ABS5QKT1_9PROT</name>
<protein>
    <submittedName>
        <fullName evidence="1">Cbb3-type cytochrome oxidase assembly protein CcoS</fullName>
    </submittedName>
</protein>